<evidence type="ECO:0000313" key="2">
    <source>
        <dbReference type="EMBL" id="MFC3039467.1"/>
    </source>
</evidence>
<dbReference type="PROSITE" id="PS50933">
    <property type="entry name" value="CHRD"/>
    <property type="match status" value="1"/>
</dbReference>
<reference evidence="3" key="1">
    <citation type="journal article" date="2019" name="Int. J. Syst. Evol. Microbiol.">
        <title>The Global Catalogue of Microorganisms (GCM) 10K type strain sequencing project: providing services to taxonomists for standard genome sequencing and annotation.</title>
        <authorList>
            <consortium name="The Broad Institute Genomics Platform"/>
            <consortium name="The Broad Institute Genome Sequencing Center for Infectious Disease"/>
            <person name="Wu L."/>
            <person name="Ma J."/>
        </authorList>
    </citation>
    <scope>NUCLEOTIDE SEQUENCE [LARGE SCALE GENOMIC DNA]</scope>
    <source>
        <strain evidence="3">KCTC 13128</strain>
    </source>
</reference>
<accession>A0ABV7CSU4</accession>
<organism evidence="2 3">
    <name type="scientific">Virgibacillus xinjiangensis</name>
    <dbReference type="NCBI Taxonomy" id="393090"/>
    <lineage>
        <taxon>Bacteria</taxon>
        <taxon>Bacillati</taxon>
        <taxon>Bacillota</taxon>
        <taxon>Bacilli</taxon>
        <taxon>Bacillales</taxon>
        <taxon>Bacillaceae</taxon>
        <taxon>Virgibacillus</taxon>
    </lineage>
</organism>
<evidence type="ECO:0000259" key="1">
    <source>
        <dbReference type="PROSITE" id="PS50933"/>
    </source>
</evidence>
<dbReference type="EMBL" id="JBHRSA010000013">
    <property type="protein sequence ID" value="MFC3039467.1"/>
    <property type="molecule type" value="Genomic_DNA"/>
</dbReference>
<gene>
    <name evidence="2" type="ORF">ACFOGI_04325</name>
</gene>
<dbReference type="RefSeq" id="WP_390268964.1">
    <property type="nucleotide sequence ID" value="NZ_JBHRSA010000013.1"/>
</dbReference>
<protein>
    <submittedName>
        <fullName evidence="2">CHRD domain-containing protein</fullName>
    </submittedName>
</protein>
<dbReference type="SMART" id="SM00754">
    <property type="entry name" value="CHRD"/>
    <property type="match status" value="1"/>
</dbReference>
<proteinExistence type="predicted"/>
<name>A0ABV7CSU4_9BACI</name>
<dbReference type="Proteomes" id="UP001595279">
    <property type="component" value="Unassembled WGS sequence"/>
</dbReference>
<dbReference type="Pfam" id="PF07452">
    <property type="entry name" value="CHRD"/>
    <property type="match status" value="1"/>
</dbReference>
<comment type="caution">
    <text evidence="2">The sequence shown here is derived from an EMBL/GenBank/DDBJ whole genome shotgun (WGS) entry which is preliminary data.</text>
</comment>
<keyword evidence="3" id="KW-1185">Reference proteome</keyword>
<evidence type="ECO:0000313" key="3">
    <source>
        <dbReference type="Proteomes" id="UP001595279"/>
    </source>
</evidence>
<dbReference type="InterPro" id="IPR010895">
    <property type="entry name" value="CHRD"/>
</dbReference>
<feature type="domain" description="CHRD" evidence="1">
    <location>
        <begin position="1"/>
        <end position="143"/>
    </location>
</feature>
<sequence length="146" mass="16434">MEKFIAHLEGANEVPPVRTDAFGTAEFVANRDCTKIKFELEVNQIRNFIQAHIHFGARNENGPVLAFLFGADLATLEEQNGITTRRGVITGVITDEDIVPNDVGVRDVKDLLMLMRKELTYVNAHTEQNPGGEIRGQIIPLHHRRY</sequence>